<dbReference type="Proteomes" id="UP000704467">
    <property type="component" value="Unassembled WGS sequence"/>
</dbReference>
<keyword evidence="2" id="KW-1185">Reference proteome</keyword>
<proteinExistence type="predicted"/>
<name>A0ABX1DQR6_9HYPH</name>
<dbReference type="EMBL" id="JAAVLN010000003">
    <property type="protein sequence ID" value="NKC05269.1"/>
    <property type="molecule type" value="Genomic_DNA"/>
</dbReference>
<gene>
    <name evidence="1" type="ORF">HED55_25270</name>
</gene>
<reference evidence="1 2" key="1">
    <citation type="submission" date="2020-03" db="EMBL/GenBank/DDBJ databases">
        <title>Whole genome sequencing of clinical and environmental type strains of Ochrobactrum.</title>
        <authorList>
            <person name="Dharne M."/>
        </authorList>
    </citation>
    <scope>NUCLEOTIDE SEQUENCE [LARGE SCALE GENOMIC DNA]</scope>
    <source>
        <strain evidence="1 2">CIP 109452</strain>
    </source>
</reference>
<sequence length="82" mass="9633">MICDINDILVSHLKRLGKEEGFRLVEIKPVDDWHASHIIRWQKVSPLTYHLLHKIMRFEPEDKDTTGIGSSVTQTAHLRQRF</sequence>
<evidence type="ECO:0000313" key="1">
    <source>
        <dbReference type="EMBL" id="NKC05269.1"/>
    </source>
</evidence>
<comment type="caution">
    <text evidence="1">The sequence shown here is derived from an EMBL/GenBank/DDBJ whole genome shotgun (WGS) entry which is preliminary data.</text>
</comment>
<protein>
    <submittedName>
        <fullName evidence="1">Uncharacterized protein</fullName>
    </submittedName>
</protein>
<accession>A0ABX1DQR6</accession>
<organism evidence="1 2">
    <name type="scientific">Brucella haematophila</name>
    <dbReference type="NCBI Taxonomy" id="419474"/>
    <lineage>
        <taxon>Bacteria</taxon>
        <taxon>Pseudomonadati</taxon>
        <taxon>Pseudomonadota</taxon>
        <taxon>Alphaproteobacteria</taxon>
        <taxon>Hyphomicrobiales</taxon>
        <taxon>Brucellaceae</taxon>
        <taxon>Brucella/Ochrobactrum group</taxon>
        <taxon>Brucella</taxon>
    </lineage>
</organism>
<evidence type="ECO:0000313" key="2">
    <source>
        <dbReference type="Proteomes" id="UP000704467"/>
    </source>
</evidence>